<sequence>MKDYFTIGELANLFAIDVQTLRYYDSIGLLVPSHRDAHNGYRLYKFDQIYQVASIRYLKRIGYSLNQIRQYLDSRTLEHTMQQLHDQSQELKRRWNELIDIDATIGRKLEFIKQQLPLVDLQHIVVKTFEDRYYLNIGSEESLYGSDVFYFHPTMVFYHGREKTFGAYLFASEKPEDALVLPRGQFLCAYHQGPYETIHERIAFIRAHAQGLHLADWEVNFNILDQFVERDSNHFITEIQIPILSQQ</sequence>
<dbReference type="PANTHER" id="PTHR30204:SF69">
    <property type="entry name" value="MERR-FAMILY TRANSCRIPTIONAL REGULATOR"/>
    <property type="match status" value="1"/>
</dbReference>
<evidence type="ECO:0000256" key="2">
    <source>
        <dbReference type="ARBA" id="ARBA00023015"/>
    </source>
</evidence>
<organism evidence="6">
    <name type="scientific">bioreactor metagenome</name>
    <dbReference type="NCBI Taxonomy" id="1076179"/>
    <lineage>
        <taxon>unclassified sequences</taxon>
        <taxon>metagenomes</taxon>
        <taxon>ecological metagenomes</taxon>
    </lineage>
</organism>
<reference evidence="6" key="1">
    <citation type="submission" date="2019-08" db="EMBL/GenBank/DDBJ databases">
        <authorList>
            <person name="Kucharzyk K."/>
            <person name="Murdoch R.W."/>
            <person name="Higgins S."/>
            <person name="Loffler F."/>
        </authorList>
    </citation>
    <scope>NUCLEOTIDE SEQUENCE</scope>
</reference>
<dbReference type="SUPFAM" id="SSF46955">
    <property type="entry name" value="Putative DNA-binding domain"/>
    <property type="match status" value="1"/>
</dbReference>
<dbReference type="AlphaFoldDB" id="A0A645ADT8"/>
<feature type="domain" description="HTH merR-type" evidence="5">
    <location>
        <begin position="4"/>
        <end position="74"/>
    </location>
</feature>
<keyword evidence="2" id="KW-0805">Transcription regulation</keyword>
<keyword evidence="3" id="KW-0238">DNA-binding</keyword>
<accession>A0A645ADT8</accession>
<dbReference type="InterPro" id="IPR009061">
    <property type="entry name" value="DNA-bd_dom_put_sf"/>
</dbReference>
<dbReference type="Gene3D" id="1.10.1660.10">
    <property type="match status" value="1"/>
</dbReference>
<dbReference type="PROSITE" id="PS50937">
    <property type="entry name" value="HTH_MERR_2"/>
    <property type="match status" value="1"/>
</dbReference>
<protein>
    <recommendedName>
        <fullName evidence="5">HTH merR-type domain-containing protein</fullName>
    </recommendedName>
</protein>
<proteinExistence type="predicted"/>
<dbReference type="GO" id="GO:0003677">
    <property type="term" value="F:DNA binding"/>
    <property type="evidence" value="ECO:0007669"/>
    <property type="project" value="UniProtKB-KW"/>
</dbReference>
<dbReference type="Pfam" id="PF13411">
    <property type="entry name" value="MerR_1"/>
    <property type="match status" value="1"/>
</dbReference>
<evidence type="ECO:0000313" key="6">
    <source>
        <dbReference type="EMBL" id="MPM51339.1"/>
    </source>
</evidence>
<dbReference type="Gene3D" id="3.20.80.10">
    <property type="entry name" value="Regulatory factor, effector binding domain"/>
    <property type="match status" value="1"/>
</dbReference>
<dbReference type="InterPro" id="IPR000551">
    <property type="entry name" value="MerR-type_HTH_dom"/>
</dbReference>
<evidence type="ECO:0000256" key="1">
    <source>
        <dbReference type="ARBA" id="ARBA00022491"/>
    </source>
</evidence>
<dbReference type="SUPFAM" id="SSF55136">
    <property type="entry name" value="Probable bacterial effector-binding domain"/>
    <property type="match status" value="1"/>
</dbReference>
<evidence type="ECO:0000256" key="4">
    <source>
        <dbReference type="ARBA" id="ARBA00023163"/>
    </source>
</evidence>
<dbReference type="EMBL" id="VSSQ01013369">
    <property type="protein sequence ID" value="MPM51339.1"/>
    <property type="molecule type" value="Genomic_DNA"/>
</dbReference>
<dbReference type="SMART" id="SM00422">
    <property type="entry name" value="HTH_MERR"/>
    <property type="match status" value="1"/>
</dbReference>
<evidence type="ECO:0000256" key="3">
    <source>
        <dbReference type="ARBA" id="ARBA00023125"/>
    </source>
</evidence>
<comment type="caution">
    <text evidence="6">The sequence shown here is derived from an EMBL/GenBank/DDBJ whole genome shotgun (WGS) entry which is preliminary data.</text>
</comment>
<dbReference type="PANTHER" id="PTHR30204">
    <property type="entry name" value="REDOX-CYCLING DRUG-SENSING TRANSCRIPTIONAL ACTIVATOR SOXR"/>
    <property type="match status" value="1"/>
</dbReference>
<keyword evidence="4" id="KW-0804">Transcription</keyword>
<dbReference type="InterPro" id="IPR047057">
    <property type="entry name" value="MerR_fam"/>
</dbReference>
<evidence type="ECO:0000259" key="5">
    <source>
        <dbReference type="PROSITE" id="PS50937"/>
    </source>
</evidence>
<keyword evidence="1" id="KW-0678">Repressor</keyword>
<gene>
    <name evidence="6" type="ORF">SDC9_98087</name>
</gene>
<dbReference type="InterPro" id="IPR011256">
    <property type="entry name" value="Reg_factor_effector_dom_sf"/>
</dbReference>
<dbReference type="GO" id="GO:0003700">
    <property type="term" value="F:DNA-binding transcription factor activity"/>
    <property type="evidence" value="ECO:0007669"/>
    <property type="project" value="InterPro"/>
</dbReference>
<name>A0A645ADT8_9ZZZZ</name>